<dbReference type="Gene3D" id="3.30.559.10">
    <property type="entry name" value="Chloramphenicol acetyltransferase-like domain"/>
    <property type="match status" value="1"/>
</dbReference>
<name>A0A8X7THW5_BRACI</name>
<dbReference type="OrthoDB" id="444127at2759"/>
<keyword evidence="3" id="KW-1185">Reference proteome</keyword>
<gene>
    <name evidence="2" type="ORF">Bca52824_090239</name>
</gene>
<dbReference type="PANTHER" id="PTHR31147">
    <property type="entry name" value="ACYL TRANSFERASE 4"/>
    <property type="match status" value="1"/>
</dbReference>
<dbReference type="InterPro" id="IPR023213">
    <property type="entry name" value="CAT-like_dom_sf"/>
</dbReference>
<dbReference type="InterPro" id="IPR050898">
    <property type="entry name" value="Plant_acyltransferase"/>
</dbReference>
<accession>A0A8X7THW5</accession>
<dbReference type="AlphaFoldDB" id="A0A8X7THW5"/>
<sequence>MHMINQTNSSLTLSLENKYIELVIPSKHTPPWGRSPFVVASANYDLRSLNYIENFVDEVALQLVPDIEVNCECEIGYHPLAVQVSKFPCGGFTIGTALLHAVRDGFGVARFMHSLAELAGGKSKPSAVPVWERAAG</sequence>
<dbReference type="Pfam" id="PF02458">
    <property type="entry name" value="Transferase"/>
    <property type="match status" value="1"/>
</dbReference>
<reference evidence="2 3" key="1">
    <citation type="submission" date="2020-02" db="EMBL/GenBank/DDBJ databases">
        <authorList>
            <person name="Ma Q."/>
            <person name="Huang Y."/>
            <person name="Song X."/>
            <person name="Pei D."/>
        </authorList>
    </citation>
    <scope>NUCLEOTIDE SEQUENCE [LARGE SCALE GENOMIC DNA]</scope>
    <source>
        <strain evidence="2">Sxm20200214</strain>
        <tissue evidence="2">Leaf</tissue>
    </source>
</reference>
<protein>
    <submittedName>
        <fullName evidence="2">Uncharacterized protein</fullName>
    </submittedName>
</protein>
<evidence type="ECO:0000256" key="1">
    <source>
        <dbReference type="ARBA" id="ARBA00009861"/>
    </source>
</evidence>
<organism evidence="2 3">
    <name type="scientific">Brassica carinata</name>
    <name type="common">Ethiopian mustard</name>
    <name type="synonym">Abyssinian cabbage</name>
    <dbReference type="NCBI Taxonomy" id="52824"/>
    <lineage>
        <taxon>Eukaryota</taxon>
        <taxon>Viridiplantae</taxon>
        <taxon>Streptophyta</taxon>
        <taxon>Embryophyta</taxon>
        <taxon>Tracheophyta</taxon>
        <taxon>Spermatophyta</taxon>
        <taxon>Magnoliopsida</taxon>
        <taxon>eudicotyledons</taxon>
        <taxon>Gunneridae</taxon>
        <taxon>Pentapetalae</taxon>
        <taxon>rosids</taxon>
        <taxon>malvids</taxon>
        <taxon>Brassicales</taxon>
        <taxon>Brassicaceae</taxon>
        <taxon>Brassiceae</taxon>
        <taxon>Brassica</taxon>
    </lineage>
</organism>
<evidence type="ECO:0000313" key="3">
    <source>
        <dbReference type="Proteomes" id="UP000886595"/>
    </source>
</evidence>
<proteinExistence type="inferred from homology"/>
<evidence type="ECO:0000313" key="2">
    <source>
        <dbReference type="EMBL" id="KAG2241666.1"/>
    </source>
</evidence>
<dbReference type="PANTHER" id="PTHR31147:SF29">
    <property type="entry name" value="SPERMIDINE COUMAROYL-COA ACYLTRANSFERASE"/>
    <property type="match status" value="1"/>
</dbReference>
<comment type="similarity">
    <text evidence="1">Belongs to the plant acyltransferase family.</text>
</comment>
<dbReference type="Proteomes" id="UP000886595">
    <property type="component" value="Unassembled WGS sequence"/>
</dbReference>
<comment type="caution">
    <text evidence="2">The sequence shown here is derived from an EMBL/GenBank/DDBJ whole genome shotgun (WGS) entry which is preliminary data.</text>
</comment>
<dbReference type="EMBL" id="JAAMPC010000864">
    <property type="protein sequence ID" value="KAG2241666.1"/>
    <property type="molecule type" value="Genomic_DNA"/>
</dbReference>